<dbReference type="InterPro" id="IPR026170">
    <property type="entry name" value="FAM173A/B"/>
</dbReference>
<dbReference type="SUPFAM" id="SSF53335">
    <property type="entry name" value="S-adenosyl-L-methionine-dependent methyltransferases"/>
    <property type="match status" value="1"/>
</dbReference>
<organism evidence="6 7">
    <name type="scientific">Pseudoduganella ginsengisoli</name>
    <dbReference type="NCBI Taxonomy" id="1462440"/>
    <lineage>
        <taxon>Bacteria</taxon>
        <taxon>Pseudomonadati</taxon>
        <taxon>Pseudomonadota</taxon>
        <taxon>Betaproteobacteria</taxon>
        <taxon>Burkholderiales</taxon>
        <taxon>Oxalobacteraceae</taxon>
        <taxon>Telluria group</taxon>
        <taxon>Pseudoduganella</taxon>
    </lineage>
</organism>
<feature type="transmembrane region" description="Helical" evidence="4">
    <location>
        <begin position="103"/>
        <end position="122"/>
    </location>
</feature>
<proteinExistence type="predicted"/>
<accession>A0A6L6PXY7</accession>
<keyword evidence="4" id="KW-1133">Transmembrane helix</keyword>
<dbReference type="PANTHER" id="PTHR13610">
    <property type="entry name" value="METHYLTRANSFERASE DOMAIN-CONTAINING PROTEIN"/>
    <property type="match status" value="1"/>
</dbReference>
<feature type="domain" description="Methyltransferase" evidence="5">
    <location>
        <begin position="174"/>
        <end position="258"/>
    </location>
</feature>
<evidence type="ECO:0000259" key="5">
    <source>
        <dbReference type="Pfam" id="PF13649"/>
    </source>
</evidence>
<dbReference type="AlphaFoldDB" id="A0A6L6PXY7"/>
<keyword evidence="4" id="KW-0472">Membrane</keyword>
<dbReference type="EMBL" id="WNLA01000004">
    <property type="protein sequence ID" value="MTW02325.1"/>
    <property type="molecule type" value="Genomic_DNA"/>
</dbReference>
<sequence>MAATFAACAICRRGLARPRRQKNRSRKPRESEPRTLPERHLNWGRFFSIPAVQAALVQAAAVPTSYFLLSALDTAHVPVTFAVFALVQGCVALFFTWKLGMAPWWRVIQFLFPIAILLALALKLPPVLYLIVFAVLLGVYWSTYRTQVPLYNSGSAVWQAVEQELPRRAGLRLIDIGSGVGGMALHLARVRPDAQVTGIELAPLPWLVSRLRAKFSGSRASFIRGDYETLDFSRYDMVFAYLSPAAMPGLWAKASREMHAGSLLISYEFEIADCPPNKTIVTTEHGPALYVWRF</sequence>
<dbReference type="Gene3D" id="3.40.50.150">
    <property type="entry name" value="Vaccinia Virus protein VP39"/>
    <property type="match status" value="1"/>
</dbReference>
<evidence type="ECO:0000256" key="3">
    <source>
        <dbReference type="ARBA" id="ARBA00022691"/>
    </source>
</evidence>
<feature type="transmembrane region" description="Helical" evidence="4">
    <location>
        <begin position="127"/>
        <end position="144"/>
    </location>
</feature>
<keyword evidence="2 6" id="KW-0808">Transferase</keyword>
<evidence type="ECO:0000313" key="6">
    <source>
        <dbReference type="EMBL" id="MTW02325.1"/>
    </source>
</evidence>
<keyword evidence="4" id="KW-0812">Transmembrane</keyword>
<dbReference type="InterPro" id="IPR029063">
    <property type="entry name" value="SAM-dependent_MTases_sf"/>
</dbReference>
<feature type="transmembrane region" description="Helical" evidence="4">
    <location>
        <begin position="46"/>
        <end position="69"/>
    </location>
</feature>
<reference evidence="6 7" key="1">
    <citation type="submission" date="2019-11" db="EMBL/GenBank/DDBJ databases">
        <title>Type strains purchased from KCTC, JCM and DSMZ.</title>
        <authorList>
            <person name="Lu H."/>
        </authorList>
    </citation>
    <scope>NUCLEOTIDE SEQUENCE [LARGE SCALE GENOMIC DNA]</scope>
    <source>
        <strain evidence="6 7">KCTC 42409</strain>
    </source>
</reference>
<dbReference type="GO" id="GO:0016279">
    <property type="term" value="F:protein-lysine N-methyltransferase activity"/>
    <property type="evidence" value="ECO:0007669"/>
    <property type="project" value="InterPro"/>
</dbReference>
<dbReference type="Pfam" id="PF13649">
    <property type="entry name" value="Methyltransf_25"/>
    <property type="match status" value="1"/>
</dbReference>
<keyword evidence="1 6" id="KW-0489">Methyltransferase</keyword>
<name>A0A6L6PXY7_9BURK</name>
<protein>
    <submittedName>
        <fullName evidence="6">Methyltransferase domain-containing protein</fullName>
    </submittedName>
</protein>
<evidence type="ECO:0000256" key="2">
    <source>
        <dbReference type="ARBA" id="ARBA00022679"/>
    </source>
</evidence>
<comment type="caution">
    <text evidence="6">The sequence shown here is derived from an EMBL/GenBank/DDBJ whole genome shotgun (WGS) entry which is preliminary data.</text>
</comment>
<evidence type="ECO:0000256" key="4">
    <source>
        <dbReference type="SAM" id="Phobius"/>
    </source>
</evidence>
<keyword evidence="3" id="KW-0949">S-adenosyl-L-methionine</keyword>
<keyword evidence="7" id="KW-1185">Reference proteome</keyword>
<dbReference type="PANTHER" id="PTHR13610:SF9">
    <property type="entry name" value="FI06469P"/>
    <property type="match status" value="1"/>
</dbReference>
<evidence type="ECO:0000256" key="1">
    <source>
        <dbReference type="ARBA" id="ARBA00022603"/>
    </source>
</evidence>
<dbReference type="GO" id="GO:0032259">
    <property type="term" value="P:methylation"/>
    <property type="evidence" value="ECO:0007669"/>
    <property type="project" value="UniProtKB-KW"/>
</dbReference>
<dbReference type="InterPro" id="IPR041698">
    <property type="entry name" value="Methyltransf_25"/>
</dbReference>
<feature type="transmembrane region" description="Helical" evidence="4">
    <location>
        <begin position="76"/>
        <end position="97"/>
    </location>
</feature>
<dbReference type="OrthoDB" id="5611641at2"/>
<dbReference type="Proteomes" id="UP000484015">
    <property type="component" value="Unassembled WGS sequence"/>
</dbReference>
<dbReference type="CDD" id="cd02440">
    <property type="entry name" value="AdoMet_MTases"/>
    <property type="match status" value="1"/>
</dbReference>
<evidence type="ECO:0000313" key="7">
    <source>
        <dbReference type="Proteomes" id="UP000484015"/>
    </source>
</evidence>
<gene>
    <name evidence="6" type="ORF">GM668_09480</name>
</gene>